<dbReference type="EMBL" id="CP011112">
    <property type="protein sequence ID" value="AKU14817.1"/>
    <property type="molecule type" value="Genomic_DNA"/>
</dbReference>
<accession>A0A0K1JDM7</accession>
<evidence type="ECO:0000313" key="2">
    <source>
        <dbReference type="Proteomes" id="UP000066480"/>
    </source>
</evidence>
<dbReference type="Pfam" id="PF08933">
    <property type="entry name" value="PrnB"/>
    <property type="match status" value="1"/>
</dbReference>
<dbReference type="Proteomes" id="UP000066480">
    <property type="component" value="Chromosome"/>
</dbReference>
<dbReference type="Gene3D" id="1.20.58.480">
    <property type="match status" value="1"/>
</dbReference>
<protein>
    <recommendedName>
        <fullName evidence="3">Monodechloroaminopyrrolnitrin synthase PrnB</fullName>
    </recommendedName>
</protein>
<reference evidence="1 2" key="1">
    <citation type="submission" date="2015-03" db="EMBL/GenBank/DDBJ databases">
        <title>Luteipulveratus halotolerans sp. nov., a novel actinobacterium (Dermacoccaceae) from Sarawak, Malaysia.</title>
        <authorList>
            <person name="Juboi H."/>
            <person name="Basik A."/>
            <person name="Shamsul S.S."/>
            <person name="Arnold P."/>
            <person name="Schmitt E.K."/>
            <person name="Sanglier J.-J."/>
            <person name="Yeo T."/>
        </authorList>
    </citation>
    <scope>NUCLEOTIDE SEQUENCE [LARGE SCALE GENOMIC DNA]</scope>
    <source>
        <strain evidence="1 2">MN07-A0370</strain>
    </source>
</reference>
<keyword evidence="2" id="KW-1185">Reference proteome</keyword>
<organism evidence="1 2">
    <name type="scientific">Luteipulveratus mongoliensis</name>
    <dbReference type="NCBI Taxonomy" id="571913"/>
    <lineage>
        <taxon>Bacteria</taxon>
        <taxon>Bacillati</taxon>
        <taxon>Actinomycetota</taxon>
        <taxon>Actinomycetes</taxon>
        <taxon>Micrococcales</taxon>
        <taxon>Dermacoccaceae</taxon>
        <taxon>Luteipulveratus</taxon>
    </lineage>
</organism>
<dbReference type="STRING" id="571913.VV02_01270"/>
<evidence type="ECO:0008006" key="3">
    <source>
        <dbReference type="Google" id="ProtNLM"/>
    </source>
</evidence>
<gene>
    <name evidence="1" type="ORF">VV02_01270</name>
</gene>
<dbReference type="GO" id="GO:0019441">
    <property type="term" value="P:L-tryptophan catabolic process to kynurenine"/>
    <property type="evidence" value="ECO:0007669"/>
    <property type="project" value="InterPro"/>
</dbReference>
<dbReference type="Gene3D" id="1.20.58.1320">
    <property type="match status" value="1"/>
</dbReference>
<dbReference type="InterPro" id="IPR015029">
    <property type="entry name" value="PrnB"/>
</dbReference>
<proteinExistence type="predicted"/>
<sequence length="369" mass="40854">MMTSSSAHIHYDVVSVQEADPLIADSLLAELPAMNAAADTRELAELLITLSGRARALCAHRLPPPVQGLAVMRDLGIVLGSIKRHGTEPLDVVPELTPLLLALGRQTDLVPRDTVQHYTSWNPPGARRRTYTDDEQETWLQDSVSHVFPDLSASLSISETLVDLDPRDTRFAANARLLARTVHSMLEAIDSVTARVSPIFFAQEMRPYFEEITVDGTEYLGPAAAQVPLWLVDLCLWASDRNADAYGSFLSESLQYALPDWRDFHGRHHHRPSLVTRLSNLMMADPRRTSPALIESAKAVGDLLRTLKTFRGRHITIAKKAYAEDVRLYENGSGGAPIALLQEILDLTRENENLIRSRHRPAPRAAGAA</sequence>
<dbReference type="AlphaFoldDB" id="A0A0K1JDM7"/>
<evidence type="ECO:0000313" key="1">
    <source>
        <dbReference type="EMBL" id="AKU14817.1"/>
    </source>
</evidence>
<dbReference type="PATRIC" id="fig|571913.6.peg.261"/>
<name>A0A0K1JDM7_9MICO</name>
<dbReference type="KEGG" id="lmoi:VV02_01270"/>
<dbReference type="InterPro" id="IPR037217">
    <property type="entry name" value="Trp/Indoleamine_2_3_dOase-like"/>
</dbReference>
<dbReference type="GO" id="GO:0020037">
    <property type="term" value="F:heme binding"/>
    <property type="evidence" value="ECO:0007669"/>
    <property type="project" value="InterPro"/>
</dbReference>
<dbReference type="GO" id="GO:0046872">
    <property type="term" value="F:metal ion binding"/>
    <property type="evidence" value="ECO:0007669"/>
    <property type="project" value="InterPro"/>
</dbReference>
<dbReference type="SUPFAM" id="SSF140959">
    <property type="entry name" value="Indolic compounds 2,3-dioxygenase-like"/>
    <property type="match status" value="1"/>
</dbReference>